<keyword evidence="6 10" id="KW-0472">Membrane</keyword>
<dbReference type="OrthoDB" id="10042731at2759"/>
<keyword evidence="2" id="KW-1003">Cell membrane</keyword>
<evidence type="ECO:0000256" key="6">
    <source>
        <dbReference type="ARBA" id="ARBA00023136"/>
    </source>
</evidence>
<dbReference type="InterPro" id="IPR000276">
    <property type="entry name" value="GPCR_Rhodpsn"/>
</dbReference>
<dbReference type="PANTHER" id="PTHR24249:SF372">
    <property type="entry name" value="G-PROTEIN COUPLED RECEPTORS FAMILY 1 PROFILE DOMAIN-CONTAINING PROTEIN"/>
    <property type="match status" value="1"/>
</dbReference>
<evidence type="ECO:0000259" key="11">
    <source>
        <dbReference type="PROSITE" id="PS50262"/>
    </source>
</evidence>
<accession>A0A6P8J765</accession>
<keyword evidence="8 9" id="KW-0807">Transducer</keyword>
<evidence type="ECO:0000256" key="2">
    <source>
        <dbReference type="ARBA" id="ARBA00022475"/>
    </source>
</evidence>
<evidence type="ECO:0000313" key="13">
    <source>
        <dbReference type="RefSeq" id="XP_031573688.1"/>
    </source>
</evidence>
<feature type="transmembrane region" description="Helical" evidence="10">
    <location>
        <begin position="56"/>
        <end position="77"/>
    </location>
</feature>
<protein>
    <submittedName>
        <fullName evidence="13">Trace amine-associated receptor 9-like</fullName>
    </submittedName>
</protein>
<feature type="transmembrane region" description="Helical" evidence="10">
    <location>
        <begin position="97"/>
        <end position="119"/>
    </location>
</feature>
<dbReference type="GeneID" id="116307547"/>
<comment type="subcellular location">
    <subcellularLocation>
        <location evidence="1">Cell membrane</location>
        <topology evidence="1">Multi-pass membrane protein</topology>
    </subcellularLocation>
</comment>
<evidence type="ECO:0000313" key="12">
    <source>
        <dbReference type="Proteomes" id="UP000515163"/>
    </source>
</evidence>
<gene>
    <name evidence="13" type="primary">LOC116307547</name>
</gene>
<dbReference type="GO" id="GO:0004930">
    <property type="term" value="F:G protein-coupled receptor activity"/>
    <property type="evidence" value="ECO:0007669"/>
    <property type="project" value="UniProtKB-KW"/>
</dbReference>
<dbReference type="SUPFAM" id="SSF81321">
    <property type="entry name" value="Family A G protein-coupled receptor-like"/>
    <property type="match status" value="1"/>
</dbReference>
<dbReference type="RefSeq" id="XP_031573688.1">
    <property type="nucleotide sequence ID" value="XM_031717828.1"/>
</dbReference>
<dbReference type="GO" id="GO:0005886">
    <property type="term" value="C:plasma membrane"/>
    <property type="evidence" value="ECO:0007669"/>
    <property type="project" value="UniProtKB-SubCell"/>
</dbReference>
<dbReference type="InterPro" id="IPR017452">
    <property type="entry name" value="GPCR_Rhodpsn_7TM"/>
</dbReference>
<comment type="similarity">
    <text evidence="9">Belongs to the G-protein coupled receptor 1 family.</text>
</comment>
<keyword evidence="5 9" id="KW-0297">G-protein coupled receptor</keyword>
<evidence type="ECO:0000256" key="10">
    <source>
        <dbReference type="SAM" id="Phobius"/>
    </source>
</evidence>
<evidence type="ECO:0000256" key="9">
    <source>
        <dbReference type="RuleBase" id="RU000688"/>
    </source>
</evidence>
<feature type="transmembrane region" description="Helical" evidence="10">
    <location>
        <begin position="131"/>
        <end position="153"/>
    </location>
</feature>
<dbReference type="AlphaFoldDB" id="A0A6P8J765"/>
<keyword evidence="3 9" id="KW-0812">Transmembrane</keyword>
<feature type="transmembrane region" description="Helical" evidence="10">
    <location>
        <begin position="165"/>
        <end position="187"/>
    </location>
</feature>
<dbReference type="InterPro" id="IPR050569">
    <property type="entry name" value="TAAR"/>
</dbReference>
<evidence type="ECO:0000256" key="1">
    <source>
        <dbReference type="ARBA" id="ARBA00004651"/>
    </source>
</evidence>
<keyword evidence="4 10" id="KW-1133">Transmembrane helix</keyword>
<dbReference type="PANTHER" id="PTHR24249">
    <property type="entry name" value="HISTAMINE RECEPTOR-RELATED G-PROTEIN COUPLED RECEPTOR"/>
    <property type="match status" value="1"/>
</dbReference>
<feature type="transmembrane region" description="Helical" evidence="10">
    <location>
        <begin position="20"/>
        <end position="44"/>
    </location>
</feature>
<keyword evidence="7 9" id="KW-0675">Receptor</keyword>
<evidence type="ECO:0000256" key="5">
    <source>
        <dbReference type="ARBA" id="ARBA00023040"/>
    </source>
</evidence>
<dbReference type="Pfam" id="PF00001">
    <property type="entry name" value="7tm_1"/>
    <property type="match status" value="1"/>
</dbReference>
<feature type="transmembrane region" description="Helical" evidence="10">
    <location>
        <begin position="223"/>
        <end position="246"/>
    </location>
</feature>
<dbReference type="CDD" id="cd00637">
    <property type="entry name" value="7tm_classA_rhodopsin-like"/>
    <property type="match status" value="1"/>
</dbReference>
<dbReference type="Gene3D" id="1.20.1070.10">
    <property type="entry name" value="Rhodopsin 7-helix transmembrane proteins"/>
    <property type="match status" value="1"/>
</dbReference>
<dbReference type="Proteomes" id="UP000515163">
    <property type="component" value="Unplaced"/>
</dbReference>
<dbReference type="PROSITE" id="PS00237">
    <property type="entry name" value="G_PROTEIN_RECEP_F1_1"/>
    <property type="match status" value="1"/>
</dbReference>
<dbReference type="PRINTS" id="PR00237">
    <property type="entry name" value="GPCRRHODOPSN"/>
</dbReference>
<name>A0A6P8J765_ACTTE</name>
<dbReference type="FunCoup" id="A0A6P8J765">
    <property type="interactions" value="641"/>
</dbReference>
<feature type="transmembrane region" description="Helical" evidence="10">
    <location>
        <begin position="258"/>
        <end position="279"/>
    </location>
</feature>
<dbReference type="KEGG" id="aten:116307547"/>
<reference evidence="13" key="1">
    <citation type="submission" date="2025-08" db="UniProtKB">
        <authorList>
            <consortium name="RefSeq"/>
        </authorList>
    </citation>
    <scope>IDENTIFICATION</scope>
    <source>
        <tissue evidence="13">Tentacle</tissue>
    </source>
</reference>
<evidence type="ECO:0000256" key="4">
    <source>
        <dbReference type="ARBA" id="ARBA00022989"/>
    </source>
</evidence>
<keyword evidence="12" id="KW-1185">Reference proteome</keyword>
<sequence length="315" mass="35780">MNAIPIDPKCYGELMPDFQVLFTVLHVIFGLLASTGNFVVILAIYRTPSLRTVSNYFLVSVAFADFFVGFVVHPMLAVRCYENYWYSELPFAKAADILVLQSFTATSFGLCAISLDRYFAITSAIRYNELITIRVCIIGTVIIWTISIFYPFIRFVTTDPFELPMIWLLVCIVSVGIPFSIIAYCYFHIFKAARNQNIKIAAQNQVRKDATNVAKQYKAARTVAIVIGVVLLFWFPGVVITLIQVMADDCMKTKIMKVWFWGILCAMINSSVNPWLYAARMKNIRKAMKKIVMPNRRSSLATISHSFSVKEQKTT</sequence>
<organism evidence="12 13">
    <name type="scientific">Actinia tenebrosa</name>
    <name type="common">Australian red waratah sea anemone</name>
    <dbReference type="NCBI Taxonomy" id="6105"/>
    <lineage>
        <taxon>Eukaryota</taxon>
        <taxon>Metazoa</taxon>
        <taxon>Cnidaria</taxon>
        <taxon>Anthozoa</taxon>
        <taxon>Hexacorallia</taxon>
        <taxon>Actiniaria</taxon>
        <taxon>Actiniidae</taxon>
        <taxon>Actinia</taxon>
    </lineage>
</organism>
<dbReference type="InParanoid" id="A0A6P8J765"/>
<dbReference type="PROSITE" id="PS50262">
    <property type="entry name" value="G_PROTEIN_RECEP_F1_2"/>
    <property type="match status" value="1"/>
</dbReference>
<evidence type="ECO:0000256" key="8">
    <source>
        <dbReference type="ARBA" id="ARBA00023224"/>
    </source>
</evidence>
<evidence type="ECO:0000256" key="3">
    <source>
        <dbReference type="ARBA" id="ARBA00022692"/>
    </source>
</evidence>
<evidence type="ECO:0000256" key="7">
    <source>
        <dbReference type="ARBA" id="ARBA00023170"/>
    </source>
</evidence>
<feature type="domain" description="G-protein coupled receptors family 1 profile" evidence="11">
    <location>
        <begin position="36"/>
        <end position="277"/>
    </location>
</feature>
<dbReference type="SMART" id="SM01381">
    <property type="entry name" value="7TM_GPCR_Srsx"/>
    <property type="match status" value="1"/>
</dbReference>
<proteinExistence type="inferred from homology"/>